<evidence type="ECO:0000313" key="2">
    <source>
        <dbReference type="Proteomes" id="UP000217154"/>
    </source>
</evidence>
<sequence length="89" mass="10258">MLKSYCMKCGVQAACDYLQEAGFFLQDVQDYENVRVCTSCGYSHVNMYEWHPTYLIAVNRFDGVFLDTLEETVVVIACERCETAHGQWL</sequence>
<reference evidence="1 2" key="1">
    <citation type="submission" date="2017-09" db="EMBL/GenBank/DDBJ databases">
        <title>The diverse metabolic capabilities of V. boronicumulans make it an excellent choice for continued studies on novel biodegradation.</title>
        <authorList>
            <person name="Sun S."/>
        </authorList>
    </citation>
    <scope>NUCLEOTIDE SEQUENCE [LARGE SCALE GENOMIC DNA]</scope>
    <source>
        <strain evidence="1 2">J1</strain>
    </source>
</reference>
<dbReference type="Proteomes" id="UP000217154">
    <property type="component" value="Chromosome"/>
</dbReference>
<gene>
    <name evidence="1" type="ORF">CKY39_06260</name>
</gene>
<dbReference type="AlphaFoldDB" id="A0A250DEP5"/>
<name>A0A250DEP5_9BURK</name>
<proteinExistence type="predicted"/>
<protein>
    <submittedName>
        <fullName evidence="1">Uncharacterized protein</fullName>
    </submittedName>
</protein>
<dbReference type="KEGG" id="vbo:CKY39_06260"/>
<evidence type="ECO:0000313" key="1">
    <source>
        <dbReference type="EMBL" id="ATA52855.1"/>
    </source>
</evidence>
<accession>A0A250DEP5</accession>
<organism evidence="1 2">
    <name type="scientific">Variovorax boronicumulans</name>
    <dbReference type="NCBI Taxonomy" id="436515"/>
    <lineage>
        <taxon>Bacteria</taxon>
        <taxon>Pseudomonadati</taxon>
        <taxon>Pseudomonadota</taxon>
        <taxon>Betaproteobacteria</taxon>
        <taxon>Burkholderiales</taxon>
        <taxon>Comamonadaceae</taxon>
        <taxon>Variovorax</taxon>
    </lineage>
</organism>
<dbReference type="EMBL" id="CP023284">
    <property type="protein sequence ID" value="ATA52855.1"/>
    <property type="molecule type" value="Genomic_DNA"/>
</dbReference>